<dbReference type="Proteomes" id="UP000077927">
    <property type="component" value="Chromosome 2"/>
</dbReference>
<evidence type="ECO:0000313" key="2">
    <source>
        <dbReference type="Proteomes" id="UP000077927"/>
    </source>
</evidence>
<gene>
    <name evidence="1" type="ORF">ACS15_5089</name>
</gene>
<accession>A0AAC9BMK2</accession>
<dbReference type="KEGG" id="rin:ACS15_5089"/>
<name>A0AAC9BMK2_9RALS</name>
<proteinExistence type="predicted"/>
<dbReference type="AlphaFoldDB" id="A0AAC9BMK2"/>
<evidence type="ECO:0000313" key="1">
    <source>
        <dbReference type="EMBL" id="ANH75739.1"/>
    </source>
</evidence>
<organism evidence="1 2">
    <name type="scientific">Ralstonia insidiosa</name>
    <dbReference type="NCBI Taxonomy" id="190721"/>
    <lineage>
        <taxon>Bacteria</taxon>
        <taxon>Pseudomonadati</taxon>
        <taxon>Pseudomonadota</taxon>
        <taxon>Betaproteobacteria</taxon>
        <taxon>Burkholderiales</taxon>
        <taxon>Burkholderiaceae</taxon>
        <taxon>Ralstonia</taxon>
    </lineage>
</organism>
<dbReference type="EMBL" id="CP012606">
    <property type="protein sequence ID" value="ANH75739.1"/>
    <property type="molecule type" value="Genomic_DNA"/>
</dbReference>
<reference evidence="1 2" key="1">
    <citation type="submission" date="2015-09" db="EMBL/GenBank/DDBJ databases">
        <authorList>
            <person name="Xu Y."/>
            <person name="Nagy A."/>
            <person name="Liu N.T."/>
            <person name="Nou X."/>
        </authorList>
    </citation>
    <scope>NUCLEOTIDE SEQUENCE [LARGE SCALE GENOMIC DNA]</scope>
    <source>
        <strain evidence="1 2">FC1138</strain>
    </source>
</reference>
<sequence length="137" mass="15272">MGAARQAVSGTSLGLFRCGAAFDGVIVGEPVQTINVATDNLLLRYLKLRENPHHRWLCGLQQGVAGLFAQTRDVTFSTKVSFVRPPNASDCFTFVRCTNHTHAAQIVISRYKHAQVCRRACVTLRGIRFRLLHPHTR</sequence>
<protein>
    <submittedName>
        <fullName evidence="1">Uncharacterized protein</fullName>
    </submittedName>
</protein>